<dbReference type="Pfam" id="PF02837">
    <property type="entry name" value="Glyco_hydro_2_N"/>
    <property type="match status" value="1"/>
</dbReference>
<evidence type="ECO:0000256" key="3">
    <source>
        <dbReference type="ARBA" id="ARBA00023295"/>
    </source>
</evidence>
<dbReference type="InterPro" id="IPR006104">
    <property type="entry name" value="Glyco_hydro_2_N"/>
</dbReference>
<dbReference type="GO" id="GO:0000272">
    <property type="term" value="P:polysaccharide catabolic process"/>
    <property type="evidence" value="ECO:0007669"/>
    <property type="project" value="UniProtKB-KW"/>
</dbReference>
<feature type="compositionally biased region" description="Pro residues" evidence="5">
    <location>
        <begin position="240"/>
        <end position="250"/>
    </location>
</feature>
<organism evidence="8 9">
    <name type="scientific">Agromyces protaetiae</name>
    <dbReference type="NCBI Taxonomy" id="2509455"/>
    <lineage>
        <taxon>Bacteria</taxon>
        <taxon>Bacillati</taxon>
        <taxon>Actinomycetota</taxon>
        <taxon>Actinomycetes</taxon>
        <taxon>Micrococcales</taxon>
        <taxon>Microbacteriaceae</taxon>
        <taxon>Agromyces</taxon>
    </lineage>
</organism>
<feature type="chain" id="PRO_5039058498" description="Fibronectin type-III domain-containing protein" evidence="6">
    <location>
        <begin position="27"/>
        <end position="1635"/>
    </location>
</feature>
<dbReference type="RefSeq" id="WP_129187833.1">
    <property type="nucleotide sequence ID" value="NZ_CP035491.1"/>
</dbReference>
<dbReference type="Gene3D" id="2.60.120.260">
    <property type="entry name" value="Galactose-binding domain-like"/>
    <property type="match status" value="1"/>
</dbReference>
<dbReference type="CDD" id="cd00063">
    <property type="entry name" value="FN3"/>
    <property type="match status" value="1"/>
</dbReference>
<dbReference type="InterPro" id="IPR036156">
    <property type="entry name" value="Beta-gal/glucu_dom_sf"/>
</dbReference>
<evidence type="ECO:0000256" key="5">
    <source>
        <dbReference type="SAM" id="MobiDB-lite"/>
    </source>
</evidence>
<dbReference type="InterPro" id="IPR017853">
    <property type="entry name" value="GH"/>
</dbReference>
<feature type="signal peptide" evidence="6">
    <location>
        <begin position="1"/>
        <end position="26"/>
    </location>
</feature>
<dbReference type="PANTHER" id="PTHR42732">
    <property type="entry name" value="BETA-GALACTOSIDASE"/>
    <property type="match status" value="1"/>
</dbReference>
<evidence type="ECO:0000256" key="2">
    <source>
        <dbReference type="ARBA" id="ARBA00022801"/>
    </source>
</evidence>
<name>A0A4P6F874_9MICO</name>
<evidence type="ECO:0000313" key="8">
    <source>
        <dbReference type="EMBL" id="QAY72022.1"/>
    </source>
</evidence>
<proteinExistence type="inferred from homology"/>
<dbReference type="Pfam" id="PF02836">
    <property type="entry name" value="Glyco_hydro_2_C"/>
    <property type="match status" value="1"/>
</dbReference>
<dbReference type="SUPFAM" id="SSF51445">
    <property type="entry name" value="(Trans)glycosidases"/>
    <property type="match status" value="1"/>
</dbReference>
<comment type="similarity">
    <text evidence="1">Belongs to the glycosyl hydrolase 2 family.</text>
</comment>
<protein>
    <recommendedName>
        <fullName evidence="7">Fibronectin type-III domain-containing protein</fullName>
    </recommendedName>
</protein>
<dbReference type="SUPFAM" id="SSF81296">
    <property type="entry name" value="E set domains"/>
    <property type="match status" value="2"/>
</dbReference>
<keyword evidence="3" id="KW-0326">Glycosidase</keyword>
<dbReference type="SUPFAM" id="SSF49785">
    <property type="entry name" value="Galactose-binding domain-like"/>
    <property type="match status" value="1"/>
</dbReference>
<dbReference type="InterPro" id="IPR006103">
    <property type="entry name" value="Glyco_hydro_2_cat"/>
</dbReference>
<gene>
    <name evidence="8" type="ORF">ET445_00430</name>
</gene>
<evidence type="ECO:0000313" key="9">
    <source>
        <dbReference type="Proteomes" id="UP000291259"/>
    </source>
</evidence>
<keyword evidence="4" id="KW-0119">Carbohydrate metabolism</keyword>
<dbReference type="SUPFAM" id="SSF49303">
    <property type="entry name" value="beta-Galactosidase/glucuronidase domain"/>
    <property type="match status" value="1"/>
</dbReference>
<keyword evidence="4" id="KW-0624">Polysaccharide degradation</keyword>
<keyword evidence="2" id="KW-0378">Hydrolase</keyword>
<dbReference type="Pfam" id="PF25275">
    <property type="entry name" value="Golvesin_C"/>
    <property type="match status" value="1"/>
</dbReference>
<evidence type="ECO:0000256" key="4">
    <source>
        <dbReference type="ARBA" id="ARBA00023326"/>
    </source>
</evidence>
<dbReference type="SUPFAM" id="SSF49265">
    <property type="entry name" value="Fibronectin type III"/>
    <property type="match status" value="1"/>
</dbReference>
<dbReference type="OrthoDB" id="9762066at2"/>
<evidence type="ECO:0000259" key="7">
    <source>
        <dbReference type="PROSITE" id="PS50853"/>
    </source>
</evidence>
<dbReference type="InterPro" id="IPR014756">
    <property type="entry name" value="Ig_E-set"/>
</dbReference>
<dbReference type="Gene3D" id="2.60.40.10">
    <property type="entry name" value="Immunoglobulins"/>
    <property type="match status" value="4"/>
</dbReference>
<dbReference type="PROSITE" id="PS50853">
    <property type="entry name" value="FN3"/>
    <property type="match status" value="1"/>
</dbReference>
<dbReference type="GO" id="GO:0004553">
    <property type="term" value="F:hydrolase activity, hydrolyzing O-glycosyl compounds"/>
    <property type="evidence" value="ECO:0007669"/>
    <property type="project" value="InterPro"/>
</dbReference>
<dbReference type="Proteomes" id="UP000291259">
    <property type="component" value="Chromosome"/>
</dbReference>
<dbReference type="SMART" id="SM00060">
    <property type="entry name" value="FN3"/>
    <property type="match status" value="2"/>
</dbReference>
<feature type="domain" description="Fibronectin type-III" evidence="7">
    <location>
        <begin position="936"/>
        <end position="1027"/>
    </location>
</feature>
<dbReference type="EMBL" id="CP035491">
    <property type="protein sequence ID" value="QAY72022.1"/>
    <property type="molecule type" value="Genomic_DNA"/>
</dbReference>
<accession>A0A4P6F874</accession>
<evidence type="ECO:0000256" key="6">
    <source>
        <dbReference type="SAM" id="SignalP"/>
    </source>
</evidence>
<dbReference type="InterPro" id="IPR008979">
    <property type="entry name" value="Galactose-bd-like_sf"/>
</dbReference>
<dbReference type="InterPro" id="IPR036116">
    <property type="entry name" value="FN3_sf"/>
</dbReference>
<dbReference type="Pfam" id="PF00703">
    <property type="entry name" value="Glyco_hydro_2"/>
    <property type="match status" value="1"/>
</dbReference>
<dbReference type="PRINTS" id="PR00132">
    <property type="entry name" value="GLHYDRLASE2"/>
</dbReference>
<dbReference type="PANTHER" id="PTHR42732:SF1">
    <property type="entry name" value="BETA-MANNOSIDASE"/>
    <property type="match status" value="1"/>
</dbReference>
<dbReference type="InterPro" id="IPR006101">
    <property type="entry name" value="Glyco_hydro_2"/>
</dbReference>
<keyword evidence="6" id="KW-0732">Signal</keyword>
<dbReference type="Gene3D" id="3.20.20.80">
    <property type="entry name" value="Glycosidases"/>
    <property type="match status" value="1"/>
</dbReference>
<keyword evidence="9" id="KW-1185">Reference proteome</keyword>
<dbReference type="InterPro" id="IPR003961">
    <property type="entry name" value="FN3_dom"/>
</dbReference>
<dbReference type="InterPro" id="IPR006102">
    <property type="entry name" value="Ig-like_GH2"/>
</dbReference>
<dbReference type="InterPro" id="IPR033803">
    <property type="entry name" value="CBD-like_Golvesin-Xly"/>
</dbReference>
<reference evidence="8 9" key="1">
    <citation type="submission" date="2019-01" db="EMBL/GenBank/DDBJ databases">
        <title>Genome sequencing of strain FW100M-8.</title>
        <authorList>
            <person name="Heo J."/>
            <person name="Kim S.-J."/>
            <person name="Kim J.-S."/>
            <person name="Hong S.-B."/>
            <person name="Kwon S.-W."/>
        </authorList>
    </citation>
    <scope>NUCLEOTIDE SEQUENCE [LARGE SCALE GENOMIC DNA]</scope>
    <source>
        <strain evidence="8 9">FW100M-8</strain>
    </source>
</reference>
<dbReference type="InterPro" id="IPR051913">
    <property type="entry name" value="GH2_Domain-Containing"/>
</dbReference>
<dbReference type="InterPro" id="IPR013783">
    <property type="entry name" value="Ig-like_fold"/>
</dbReference>
<sequence>MRPPLRLRLAAATLSTLLIPALGVTAIGVTAASAEETPPAPAGPGSLYDEPFDDLAGWTAVTGAVTEWTVADGTIGIDTRGQSSGRYIRPTGPLSLPDAYELRTSVKIDAIDAQGTVTLMLDMRNLTDWKSTGISPQFFGFDADGNGRFRISKPIVTSTVCDGISPLERGEWTDLVVRRAAGITAVYADGALIGAVESPTAGGTIGFGAYKSAASFGPVSIDPLTATPEGHPATAVGCPWSPPVTPPDPAPGTGEVTGSGEWTPAAATSSDRPGHEVTSGESTISLDGDWAFTTDPDRSGVADGFPLVATSVDGWDTQSVPGNWDVHDEYGRYTGAAWYRRTFESGDLSAAAGERAWLRFGAVYNDATVWLNGARLGSHSGGYTPVEFDVTDHLVDGENTLVVLADNTFQQGAWWSWGGISRSVELVKTAEVRIDRQQIVATPDLAAGTAHIESTVFVENAGDEALTVALTGRITDAATGAVVVDGLEASVEVSAGGTANASLTADLAEGSFELWSMDDPNLYRFDVALDAPAASQSDRFGIRLFEIDGTSMLLNGEPLKLAGGNRVSDDPANGNVEPTWLVRRDLDRMKASGMNLSRIMHYAQSPELLDYADEIGMLLIDEVPVWNQGRNLKNDVDEIKLEFREMVERDFNHASVFAHSIANEIISYDQTGRTYLQTMADYSHEVDPTRFVTAANDKIDEADKVPNAASDGAQYMDFVSVNMYDSFAAKVDRAHLLYPDVPIFVTEYSPDGTSHPIERELLDHTTGVGTAAQAFESRDFVFGWSQWTFNDYRSDYSNSSRDLVRGWGNVDVWGRLKAAYWQSQSSNAPVASFTLGGVTSGDAGGLGVVSITPSGEVPAHGPSDVLRGYRVSLQAFDAAGAVVGGTIVDLPEVAPGDAAFDVPVAWRSQTGATRVRATLLSATGYEVAVAVTDVSAPAAPLITEVVAAKDAVRVRFDDPANIGKYRVVATAPGGARTTVDTRESFADLKGLTTGTEYAITVAAVGSTGAGAIAEASATPTGSLALPPKALNLEPVDGGVVLGYASQTAGGTFEVRATDASSGAEVASYTTTNRPGTRVEGLAAGVAVDVRIREVDASGAAVSEWSDALRATPLAADTVPVLDVRGVIAGSDEAGIVLRPSNRTERYLVTVSGEGVDRSFAVERSAVDLITIDGLAPDREYAVSIAAQGAGGTSATWSGSVRTRVQASGEASVPTGVHVTNRGDDAFLVWDDSGADGYRVAFTACGETTTATVFGAEYSLGKIGQFAGEYSVAAVVGSSVSDASAPVTAPGEERCPLVVTVGDTVARDDGTVPFRTTGTWANSSLTAPGGYASRYAEVAKSPTASATWTAPVPDSDVTSRIAVVLPANDLNTTTATYSVHTADGEQQVVVDQLARGGGWVELGDFAFDEAHPPKVVLTASNGFVRASAARFTDVTVPVAPVDGAAAAPAVGVLSTDNGWDTGLQDGEFTVSMNLWWGENATSLRLFENGELVSTVPLTPASPGAQTASVRISGLHNGVYQYTGELVNSKGATRVQPVTVQVSHATPATPVLSSDNWDGDGVYTVTANLWWGTNATSYRLLEDGAVVAEGALTAATPGAQQVAVPLTGRGPGNHGYVVEFRNAAGATSSAPLTVAVR</sequence>
<feature type="region of interest" description="Disordered" evidence="5">
    <location>
        <begin position="227"/>
        <end position="289"/>
    </location>
</feature>
<evidence type="ECO:0000256" key="1">
    <source>
        <dbReference type="ARBA" id="ARBA00007401"/>
    </source>
</evidence>
<dbReference type="KEGG" id="agf:ET445_00430"/>